<evidence type="ECO:0000256" key="3">
    <source>
        <dbReference type="SAM" id="MobiDB-lite"/>
    </source>
</evidence>
<dbReference type="EMBL" id="JBBKZT010000020">
    <property type="protein sequence ID" value="MEJ8851227.1"/>
    <property type="molecule type" value="Genomic_DNA"/>
</dbReference>
<dbReference type="PROSITE" id="PS00455">
    <property type="entry name" value="AMP_BINDING"/>
    <property type="match status" value="1"/>
</dbReference>
<dbReference type="InterPro" id="IPR020845">
    <property type="entry name" value="AMP-binding_CS"/>
</dbReference>
<feature type="region of interest" description="Disordered" evidence="3">
    <location>
        <begin position="1"/>
        <end position="28"/>
    </location>
</feature>
<evidence type="ECO:0000259" key="5">
    <source>
        <dbReference type="Pfam" id="PF13193"/>
    </source>
</evidence>
<feature type="compositionally biased region" description="Polar residues" evidence="3">
    <location>
        <begin position="1"/>
        <end position="14"/>
    </location>
</feature>
<evidence type="ECO:0000313" key="7">
    <source>
        <dbReference type="Proteomes" id="UP001385892"/>
    </source>
</evidence>
<dbReference type="Proteomes" id="UP001385892">
    <property type="component" value="Unassembled WGS sequence"/>
</dbReference>
<dbReference type="RefSeq" id="WP_340346777.1">
    <property type="nucleotide sequence ID" value="NZ_JBBKZT010000020.1"/>
</dbReference>
<dbReference type="Pfam" id="PF13193">
    <property type="entry name" value="AMP-binding_C"/>
    <property type="match status" value="1"/>
</dbReference>
<accession>A0ABU8WXM2</accession>
<gene>
    <name evidence="6" type="ORF">WKW82_31640</name>
</gene>
<dbReference type="InterPro" id="IPR042099">
    <property type="entry name" value="ANL_N_sf"/>
</dbReference>
<dbReference type="Gene3D" id="3.30.300.30">
    <property type="match status" value="1"/>
</dbReference>
<dbReference type="Gene3D" id="3.40.50.12780">
    <property type="entry name" value="N-terminal domain of ligase-like"/>
    <property type="match status" value="1"/>
</dbReference>
<feature type="domain" description="AMP-binding enzyme C-terminal" evidence="5">
    <location>
        <begin position="455"/>
        <end position="530"/>
    </location>
</feature>
<dbReference type="PANTHER" id="PTHR43201:SF5">
    <property type="entry name" value="MEDIUM-CHAIN ACYL-COA LIGASE ACSF2, MITOCHONDRIAL"/>
    <property type="match status" value="1"/>
</dbReference>
<name>A0ABU8WXM2_9BURK</name>
<dbReference type="Pfam" id="PF00501">
    <property type="entry name" value="AMP-binding"/>
    <property type="match status" value="1"/>
</dbReference>
<feature type="domain" description="AMP-dependent synthetase/ligase" evidence="4">
    <location>
        <begin position="55"/>
        <end position="407"/>
    </location>
</feature>
<dbReference type="InterPro" id="IPR025110">
    <property type="entry name" value="AMP-bd_C"/>
</dbReference>
<dbReference type="PANTHER" id="PTHR43201">
    <property type="entry name" value="ACYL-COA SYNTHETASE"/>
    <property type="match status" value="1"/>
</dbReference>
<proteinExistence type="inferred from homology"/>
<evidence type="ECO:0000256" key="1">
    <source>
        <dbReference type="ARBA" id="ARBA00006432"/>
    </source>
</evidence>
<organism evidence="6 7">
    <name type="scientific">Variovorax rhizosphaerae</name>
    <dbReference type="NCBI Taxonomy" id="1836200"/>
    <lineage>
        <taxon>Bacteria</taxon>
        <taxon>Pseudomonadati</taxon>
        <taxon>Pseudomonadota</taxon>
        <taxon>Betaproteobacteria</taxon>
        <taxon>Burkholderiales</taxon>
        <taxon>Comamonadaceae</taxon>
        <taxon>Variovorax</taxon>
    </lineage>
</organism>
<sequence length="543" mass="58434">MSTAEVTSTTQNMDAQRRGAQPQQRWGRSVEAGVVAGHSSRVYAQRPRSLPELLHDARRWGTRAFLIEGERRLSFVDFEAAVHRVAGHLLARGIRQGDRVALLGYNSVEWLASFWAVQSLGGVAVLANAWWSDDETRAALALIEPAAVLTDRSGAHAIDERFRPIDIRALRAVVDSSEQVAQPPTPQVSEDDIAIIMFSSGTTGAAKGVMMSHRGVVANIQNLLVLTGRLPSELPVDKPGTVSLLSVPLFHLAGIQISFSTLLSGGALVFLEGRFDPGKVLGLIQREKVRVWGSIPTMVSRVVDFEDFDSFDTSSLRSIPMGGAAISAELRAKVQRAFPATKKSVGSLYGLTEAGGVLAAGSADDVRGRPGCVGRALPVVELRIDAPDPGGVGEIFARTPTVTMGYWRDATPIADADGWVKTGDLGRIEGDYLYVVGRSKDIIIRGGENIACAHVEHALLTHPSVLEAAVVPLAHADLGEEVGAVVVLRDDMPVTVEQLREHALANLGKFEVPSRWWLHDGPLPTNATGKILKRDLPKRWGGD</sequence>
<protein>
    <submittedName>
        <fullName evidence="6">Class I adenylate-forming enzyme family protein</fullName>
    </submittedName>
</protein>
<reference evidence="6 7" key="1">
    <citation type="submission" date="2024-03" db="EMBL/GenBank/DDBJ databases">
        <title>Novel species of the genus Variovorax.</title>
        <authorList>
            <person name="Liu Q."/>
            <person name="Xin Y.-H."/>
        </authorList>
    </citation>
    <scope>NUCLEOTIDE SEQUENCE [LARGE SCALE GENOMIC DNA]</scope>
    <source>
        <strain evidence="6 7">KACC 18900</strain>
    </source>
</reference>
<keyword evidence="2" id="KW-0436">Ligase</keyword>
<dbReference type="SUPFAM" id="SSF56801">
    <property type="entry name" value="Acetyl-CoA synthetase-like"/>
    <property type="match status" value="1"/>
</dbReference>
<comment type="caution">
    <text evidence="6">The sequence shown here is derived from an EMBL/GenBank/DDBJ whole genome shotgun (WGS) entry which is preliminary data.</text>
</comment>
<comment type="similarity">
    <text evidence="1">Belongs to the ATP-dependent AMP-binding enzyme family.</text>
</comment>
<keyword evidence="7" id="KW-1185">Reference proteome</keyword>
<evidence type="ECO:0000256" key="2">
    <source>
        <dbReference type="ARBA" id="ARBA00022598"/>
    </source>
</evidence>
<evidence type="ECO:0000259" key="4">
    <source>
        <dbReference type="Pfam" id="PF00501"/>
    </source>
</evidence>
<dbReference type="InterPro" id="IPR045851">
    <property type="entry name" value="AMP-bd_C_sf"/>
</dbReference>
<evidence type="ECO:0000313" key="6">
    <source>
        <dbReference type="EMBL" id="MEJ8851227.1"/>
    </source>
</evidence>
<dbReference type="InterPro" id="IPR000873">
    <property type="entry name" value="AMP-dep_synth/lig_dom"/>
</dbReference>